<evidence type="ECO:0008006" key="6">
    <source>
        <dbReference type="Google" id="ProtNLM"/>
    </source>
</evidence>
<organism evidence="4 5">
    <name type="scientific">Zopfia rhizophila CBS 207.26</name>
    <dbReference type="NCBI Taxonomy" id="1314779"/>
    <lineage>
        <taxon>Eukaryota</taxon>
        <taxon>Fungi</taxon>
        <taxon>Dikarya</taxon>
        <taxon>Ascomycota</taxon>
        <taxon>Pezizomycotina</taxon>
        <taxon>Dothideomycetes</taxon>
        <taxon>Dothideomycetes incertae sedis</taxon>
        <taxon>Zopfiaceae</taxon>
        <taxon>Zopfia</taxon>
    </lineage>
</organism>
<keyword evidence="2" id="KW-0808">Transferase</keyword>
<dbReference type="PANTHER" id="PTHR13393">
    <property type="entry name" value="SAM-DEPENDENT METHYLTRANSFERASE"/>
    <property type="match status" value="1"/>
</dbReference>
<dbReference type="InterPro" id="IPR029063">
    <property type="entry name" value="SAM-dependent_MTases_sf"/>
</dbReference>
<reference evidence="4" key="1">
    <citation type="journal article" date="2020" name="Stud. Mycol.">
        <title>101 Dothideomycetes genomes: a test case for predicting lifestyles and emergence of pathogens.</title>
        <authorList>
            <person name="Haridas S."/>
            <person name="Albert R."/>
            <person name="Binder M."/>
            <person name="Bloem J."/>
            <person name="Labutti K."/>
            <person name="Salamov A."/>
            <person name="Andreopoulos B."/>
            <person name="Baker S."/>
            <person name="Barry K."/>
            <person name="Bills G."/>
            <person name="Bluhm B."/>
            <person name="Cannon C."/>
            <person name="Castanera R."/>
            <person name="Culley D."/>
            <person name="Daum C."/>
            <person name="Ezra D."/>
            <person name="Gonzalez J."/>
            <person name="Henrissat B."/>
            <person name="Kuo A."/>
            <person name="Liang C."/>
            <person name="Lipzen A."/>
            <person name="Lutzoni F."/>
            <person name="Magnuson J."/>
            <person name="Mondo S."/>
            <person name="Nolan M."/>
            <person name="Ohm R."/>
            <person name="Pangilinan J."/>
            <person name="Park H.-J."/>
            <person name="Ramirez L."/>
            <person name="Alfaro M."/>
            <person name="Sun H."/>
            <person name="Tritt A."/>
            <person name="Yoshinaga Y."/>
            <person name="Zwiers L.-H."/>
            <person name="Turgeon B."/>
            <person name="Goodwin S."/>
            <person name="Spatafora J."/>
            <person name="Crous P."/>
            <person name="Grigoriev I."/>
        </authorList>
    </citation>
    <scope>NUCLEOTIDE SEQUENCE</scope>
    <source>
        <strain evidence="4">CBS 207.26</strain>
    </source>
</reference>
<accession>A0A6A6E7F1</accession>
<dbReference type="EMBL" id="ML994625">
    <property type="protein sequence ID" value="KAF2187877.1"/>
    <property type="molecule type" value="Genomic_DNA"/>
</dbReference>
<evidence type="ECO:0000313" key="5">
    <source>
        <dbReference type="Proteomes" id="UP000800200"/>
    </source>
</evidence>
<proteinExistence type="predicted"/>
<sequence>MEAIKDDPKEEPISTGSTTKEFSTNDGVTKNHAVKDSTIIDNDLSQLPHYDAAIDFKALAKNDENFKKISEKSKGFLNFQDPETMQILTKAIVKVDFGLHIDLPDDRLCPPVPIRWNYVSWVQSLIDTTGPDYTQTYDPTRQVMGLDIGTGASAIYTLLLQKTRPNWNMCATDIDKKSFDSAVRNLALNGMITRTRLLQTMEGNAVIPLNLLGVERLDFTICNPPFFADEKEMRASLKGERKSWAPNSVCTGNEVEMICPGGDIGFVTRIIEESLLLRDKVTWYSSMLGKLESAKAVVDKLKKNGVNNWAVGCLDAGGLTKRWVVAWSFGDFRPRNDIARIDNIAHEYLPFPTEYKIDLDSSQDILNVIENINSHLSSLALRWQWKPGVSTGVGIASQNVWKRAFRREQQKKKKAMKAGRAEENMKNSQEEERVVIAFKIHVLDEPAKEGVKAIREVKIQWLRGTDLLLWESFCGMLHRLVREVK</sequence>
<dbReference type="Proteomes" id="UP000800200">
    <property type="component" value="Unassembled WGS sequence"/>
</dbReference>
<feature type="region of interest" description="Disordered" evidence="3">
    <location>
        <begin position="1"/>
        <end position="28"/>
    </location>
</feature>
<name>A0A6A6E7F1_9PEZI</name>
<dbReference type="Pfam" id="PF05971">
    <property type="entry name" value="Methyltransf_10"/>
    <property type="match status" value="1"/>
</dbReference>
<dbReference type="PANTHER" id="PTHR13393:SF0">
    <property type="entry name" value="RNA N6-ADENOSINE-METHYLTRANSFERASE METTL16"/>
    <property type="match status" value="1"/>
</dbReference>
<protein>
    <recommendedName>
        <fullName evidence="6">U6 small nuclear RNA (adenine-(43)-N(6))-methyltransferase</fullName>
    </recommendedName>
</protein>
<evidence type="ECO:0000256" key="1">
    <source>
        <dbReference type="ARBA" id="ARBA00022603"/>
    </source>
</evidence>
<dbReference type="GO" id="GO:0008168">
    <property type="term" value="F:methyltransferase activity"/>
    <property type="evidence" value="ECO:0007669"/>
    <property type="project" value="UniProtKB-KW"/>
</dbReference>
<evidence type="ECO:0000313" key="4">
    <source>
        <dbReference type="EMBL" id="KAF2187877.1"/>
    </source>
</evidence>
<dbReference type="GO" id="GO:0070475">
    <property type="term" value="P:rRNA base methylation"/>
    <property type="evidence" value="ECO:0007669"/>
    <property type="project" value="TreeGrafter"/>
</dbReference>
<dbReference type="GO" id="GO:0005634">
    <property type="term" value="C:nucleus"/>
    <property type="evidence" value="ECO:0007669"/>
    <property type="project" value="TreeGrafter"/>
</dbReference>
<feature type="compositionally biased region" description="Polar residues" evidence="3">
    <location>
        <begin position="14"/>
        <end position="28"/>
    </location>
</feature>
<dbReference type="Gene3D" id="3.40.50.150">
    <property type="entry name" value="Vaccinia Virus protein VP39"/>
    <property type="match status" value="1"/>
</dbReference>
<dbReference type="AlphaFoldDB" id="A0A6A6E7F1"/>
<keyword evidence="5" id="KW-1185">Reference proteome</keyword>
<evidence type="ECO:0000256" key="3">
    <source>
        <dbReference type="SAM" id="MobiDB-lite"/>
    </source>
</evidence>
<dbReference type="SUPFAM" id="SSF53335">
    <property type="entry name" value="S-adenosyl-L-methionine-dependent methyltransferases"/>
    <property type="match status" value="1"/>
</dbReference>
<feature type="compositionally biased region" description="Basic and acidic residues" evidence="3">
    <location>
        <begin position="1"/>
        <end position="12"/>
    </location>
</feature>
<keyword evidence="1" id="KW-0489">Methyltransferase</keyword>
<evidence type="ECO:0000256" key="2">
    <source>
        <dbReference type="ARBA" id="ARBA00022679"/>
    </source>
</evidence>
<dbReference type="OrthoDB" id="514248at2759"/>
<gene>
    <name evidence="4" type="ORF">K469DRAFT_748726</name>
</gene>
<dbReference type="CDD" id="cd02440">
    <property type="entry name" value="AdoMet_MTases"/>
    <property type="match status" value="1"/>
</dbReference>
<dbReference type="InterPro" id="IPR010286">
    <property type="entry name" value="METTL16/RlmF"/>
</dbReference>